<feature type="domain" description="PDZ" evidence="1">
    <location>
        <begin position="25"/>
        <end position="118"/>
    </location>
</feature>
<dbReference type="InterPro" id="IPR001478">
    <property type="entry name" value="PDZ"/>
</dbReference>
<dbReference type="AlphaFoldDB" id="A0A9X0L4W1"/>
<dbReference type="SMART" id="SM00228">
    <property type="entry name" value="PDZ"/>
    <property type="match status" value="1"/>
</dbReference>
<organism evidence="2 3">
    <name type="scientific">Solirubrum puertoriconensis</name>
    <dbReference type="NCBI Taxonomy" id="1751427"/>
    <lineage>
        <taxon>Bacteria</taxon>
        <taxon>Pseudomonadati</taxon>
        <taxon>Bacteroidota</taxon>
        <taxon>Cytophagia</taxon>
        <taxon>Cytophagales</taxon>
    </lineage>
</organism>
<dbReference type="PANTHER" id="PTHR43265">
    <property type="entry name" value="ESTERASE ESTD"/>
    <property type="match status" value="1"/>
</dbReference>
<dbReference type="CDD" id="cd06779">
    <property type="entry name" value="cpPDZ_Deg_HtrA-like"/>
    <property type="match status" value="1"/>
</dbReference>
<protein>
    <recommendedName>
        <fullName evidence="1">PDZ domain-containing protein</fullName>
    </recommendedName>
</protein>
<evidence type="ECO:0000259" key="1">
    <source>
        <dbReference type="PROSITE" id="PS50106"/>
    </source>
</evidence>
<gene>
    <name evidence="2" type="ORF">ASU33_07585</name>
</gene>
<dbReference type="PANTHER" id="PTHR43265:SF1">
    <property type="entry name" value="ESTERASE ESTD"/>
    <property type="match status" value="1"/>
</dbReference>
<sequence length="454" mass="50587">MASLGIAMRFLSCTLAAALLVGAAISSLAQSLPRRAFVGINLRPITDSIQHARKLPGKNGILVTGVRPQSSAEAAKLQANDVVLRLDDQEVRDVPHFVGLLKQYKVGDKSTLTLLRNGKTMRQRLVFIPYPTETSPRYTVEYGSVHAGPNHLRTLVTRPVGVSKQAKVPLVLIIQGVGCYSIDNPLIPDDVTRRMVDSLSRHGYATMRVDKTGMGDSQGTPCQESTFRMEADGYKAGLAAIQKLAWVDQHNIFLTGFSIGGILAPLVAEGAPIKGIVTWGTASRTFIEYLLQNKRYQSELAGMPYDQLNRQQQLYAAVLHLLLTEKQTPAQVLAKYPNAGDLLRFPQHYTYMQQWQDANLAEAWKKLDTNVLVLRGEADFISYNEDQQLIVDIVNREHPGRATFQLLPNVDHGFTRARTPLESMQLGEAPNPEKNFEFMNVIVRWLDDKQKQRT</sequence>
<reference evidence="2 3" key="1">
    <citation type="submission" date="2015-11" db="EMBL/GenBank/DDBJ databases">
        <title>Solirubrum puertoriconensis gen. nov. an environmental bacteria isolated in Puerto Rico.</title>
        <authorList>
            <person name="Cuebas-Irizarry M.F."/>
            <person name="Montalvo-Rodriguez R."/>
        </authorList>
    </citation>
    <scope>NUCLEOTIDE SEQUENCE [LARGE SCALE GENOMIC DNA]</scope>
    <source>
        <strain evidence="2 3">MC1A</strain>
    </source>
</reference>
<dbReference type="Pfam" id="PF02129">
    <property type="entry name" value="Peptidase_S15"/>
    <property type="match status" value="1"/>
</dbReference>
<dbReference type="InterPro" id="IPR029058">
    <property type="entry name" value="AB_hydrolase_fold"/>
</dbReference>
<dbReference type="Gene3D" id="2.30.42.10">
    <property type="match status" value="1"/>
</dbReference>
<accession>A0A9X0L4W1</accession>
<dbReference type="Pfam" id="PF13180">
    <property type="entry name" value="PDZ_2"/>
    <property type="match status" value="1"/>
</dbReference>
<evidence type="ECO:0000313" key="2">
    <source>
        <dbReference type="EMBL" id="KUG08057.1"/>
    </source>
</evidence>
<dbReference type="InterPro" id="IPR000383">
    <property type="entry name" value="Xaa-Pro-like_dom"/>
</dbReference>
<evidence type="ECO:0000313" key="3">
    <source>
        <dbReference type="Proteomes" id="UP000054223"/>
    </source>
</evidence>
<dbReference type="Gene3D" id="3.40.50.1820">
    <property type="entry name" value="alpha/beta hydrolase"/>
    <property type="match status" value="1"/>
</dbReference>
<dbReference type="GO" id="GO:0052689">
    <property type="term" value="F:carboxylic ester hydrolase activity"/>
    <property type="evidence" value="ECO:0007669"/>
    <property type="project" value="TreeGrafter"/>
</dbReference>
<dbReference type="SUPFAM" id="SSF50156">
    <property type="entry name" value="PDZ domain-like"/>
    <property type="match status" value="1"/>
</dbReference>
<dbReference type="PROSITE" id="PS50106">
    <property type="entry name" value="PDZ"/>
    <property type="match status" value="1"/>
</dbReference>
<dbReference type="SUPFAM" id="SSF53474">
    <property type="entry name" value="alpha/beta-Hydrolases"/>
    <property type="match status" value="1"/>
</dbReference>
<keyword evidence="3" id="KW-1185">Reference proteome</keyword>
<dbReference type="Proteomes" id="UP000054223">
    <property type="component" value="Unassembled WGS sequence"/>
</dbReference>
<proteinExistence type="predicted"/>
<dbReference type="InterPro" id="IPR036034">
    <property type="entry name" value="PDZ_sf"/>
</dbReference>
<name>A0A9X0L4W1_SOLP1</name>
<dbReference type="EMBL" id="LNAL01000006">
    <property type="protein sequence ID" value="KUG08057.1"/>
    <property type="molecule type" value="Genomic_DNA"/>
</dbReference>
<dbReference type="InterPro" id="IPR053145">
    <property type="entry name" value="AB_hydrolase_Est10"/>
</dbReference>
<comment type="caution">
    <text evidence="2">The sequence shown here is derived from an EMBL/GenBank/DDBJ whole genome shotgun (WGS) entry which is preliminary data.</text>
</comment>